<evidence type="ECO:0000313" key="3">
    <source>
        <dbReference type="Proteomes" id="UP000727490"/>
    </source>
</evidence>
<name>A0A951MBX4_9BACT</name>
<comment type="caution">
    <text evidence="2">The sequence shown here is derived from an EMBL/GenBank/DDBJ whole genome shotgun (WGS) entry which is preliminary data.</text>
</comment>
<keyword evidence="1" id="KW-0732">Signal</keyword>
<gene>
    <name evidence="2" type="ORF">EGN73_04870</name>
</gene>
<dbReference type="EMBL" id="RPHB01000002">
    <property type="protein sequence ID" value="MBW3467142.1"/>
    <property type="molecule type" value="Genomic_DNA"/>
</dbReference>
<sequence length="232" mass="28028">MKSLFFYFLAFLIYAPSVYSQGDFAYQQPYRENILLDQEIVSGGYYVDPSKNIEGHPYFEYRSFELGQITINGLQYKDVPLLYDIWNDELLTFQPVYKKKILIRADKIDEFQLANKRHFIRVDENPGYIHHRNGIYELLEEGKINLLAKHFKRTKDKRDVSKFSDVFYEKTDYFLRKGDDIEVIRRKKQAREFLDMDKKDFRHAIRGERLSFKSQREDFLKRLVQYINQEKP</sequence>
<dbReference type="AlphaFoldDB" id="A0A951MBX4"/>
<proteinExistence type="predicted"/>
<dbReference type="Proteomes" id="UP000727490">
    <property type="component" value="Unassembled WGS sequence"/>
</dbReference>
<organism evidence="2 3">
    <name type="scientific">Arthrospiribacter ruber</name>
    <dbReference type="NCBI Taxonomy" id="2487934"/>
    <lineage>
        <taxon>Bacteria</taxon>
        <taxon>Pseudomonadati</taxon>
        <taxon>Bacteroidota</taxon>
        <taxon>Cytophagia</taxon>
        <taxon>Cytophagales</taxon>
        <taxon>Cyclobacteriaceae</taxon>
        <taxon>Arthrospiribacter</taxon>
    </lineage>
</organism>
<evidence type="ECO:0008006" key="4">
    <source>
        <dbReference type="Google" id="ProtNLM"/>
    </source>
</evidence>
<feature type="signal peptide" evidence="1">
    <location>
        <begin position="1"/>
        <end position="20"/>
    </location>
</feature>
<accession>A0A951MBX4</accession>
<evidence type="ECO:0000313" key="2">
    <source>
        <dbReference type="EMBL" id="MBW3467142.1"/>
    </source>
</evidence>
<dbReference type="RefSeq" id="WP_219287343.1">
    <property type="nucleotide sequence ID" value="NZ_RPHB01000002.1"/>
</dbReference>
<keyword evidence="3" id="KW-1185">Reference proteome</keyword>
<feature type="chain" id="PRO_5037774089" description="DKNYY family protein" evidence="1">
    <location>
        <begin position="21"/>
        <end position="232"/>
    </location>
</feature>
<protein>
    <recommendedName>
        <fullName evidence="4">DKNYY family protein</fullName>
    </recommendedName>
</protein>
<reference evidence="2 3" key="1">
    <citation type="journal article" date="2020" name="Syst. Appl. Microbiol.">
        <title>Arthrospiribacter ruber gen. nov., sp. nov., a novel bacterium isolated from Arthrospira cultures.</title>
        <authorList>
            <person name="Waleron M."/>
            <person name="Misztak A."/>
            <person name="Waleron M.M."/>
            <person name="Furmaniak M."/>
            <person name="Mrozik A."/>
            <person name="Waleron K."/>
        </authorList>
    </citation>
    <scope>NUCLEOTIDE SEQUENCE [LARGE SCALE GENOMIC DNA]</scope>
    <source>
        <strain evidence="2 3">DPMB0001</strain>
    </source>
</reference>
<evidence type="ECO:0000256" key="1">
    <source>
        <dbReference type="SAM" id="SignalP"/>
    </source>
</evidence>